<protein>
    <submittedName>
        <fullName evidence="2">Uncharacterized protein</fullName>
    </submittedName>
</protein>
<keyword evidence="1" id="KW-1133">Transmembrane helix</keyword>
<evidence type="ECO:0000313" key="2">
    <source>
        <dbReference type="EMBL" id="KAG8623470.1"/>
    </source>
</evidence>
<feature type="transmembrane region" description="Helical" evidence="1">
    <location>
        <begin position="66"/>
        <end position="89"/>
    </location>
</feature>
<dbReference type="AlphaFoldDB" id="A0A8K0KX06"/>
<comment type="caution">
    <text evidence="2">The sequence shown here is derived from an EMBL/GenBank/DDBJ whole genome shotgun (WGS) entry which is preliminary data.</text>
</comment>
<sequence>MGIKGFLTEFVKDIGTMFFRGATFIILTAFTFYFITSASMMFIIFRDVIQDESNGRLNLNFGNQSTLCDLLICTEAFFYAVVCVLPVALARWIPAWYRWWQQGEDV</sequence>
<accession>A0A8K0KX06</accession>
<proteinExistence type="predicted"/>
<reference evidence="2" key="1">
    <citation type="submission" date="2021-07" db="EMBL/GenBank/DDBJ databases">
        <title>Elsinoe batatas strain:CRI-CJ2 Genome sequencing and assembly.</title>
        <authorList>
            <person name="Huang L."/>
        </authorList>
    </citation>
    <scope>NUCLEOTIDE SEQUENCE</scope>
    <source>
        <strain evidence="2">CRI-CJ2</strain>
    </source>
</reference>
<evidence type="ECO:0000313" key="3">
    <source>
        <dbReference type="Proteomes" id="UP000809789"/>
    </source>
</evidence>
<name>A0A8K0KX06_9PEZI</name>
<keyword evidence="3" id="KW-1185">Reference proteome</keyword>
<dbReference type="EMBL" id="JAESVG020000010">
    <property type="protein sequence ID" value="KAG8623470.1"/>
    <property type="molecule type" value="Genomic_DNA"/>
</dbReference>
<keyword evidence="1" id="KW-0812">Transmembrane</keyword>
<organism evidence="2 3">
    <name type="scientific">Elsinoe batatas</name>
    <dbReference type="NCBI Taxonomy" id="2601811"/>
    <lineage>
        <taxon>Eukaryota</taxon>
        <taxon>Fungi</taxon>
        <taxon>Dikarya</taxon>
        <taxon>Ascomycota</taxon>
        <taxon>Pezizomycotina</taxon>
        <taxon>Dothideomycetes</taxon>
        <taxon>Dothideomycetidae</taxon>
        <taxon>Myriangiales</taxon>
        <taxon>Elsinoaceae</taxon>
        <taxon>Elsinoe</taxon>
    </lineage>
</organism>
<evidence type="ECO:0000256" key="1">
    <source>
        <dbReference type="SAM" id="Phobius"/>
    </source>
</evidence>
<gene>
    <name evidence="2" type="ORF">KVT40_008446</name>
</gene>
<keyword evidence="1" id="KW-0472">Membrane</keyword>
<feature type="transmembrane region" description="Helical" evidence="1">
    <location>
        <begin position="22"/>
        <end position="45"/>
    </location>
</feature>
<dbReference type="Proteomes" id="UP000809789">
    <property type="component" value="Unassembled WGS sequence"/>
</dbReference>